<proteinExistence type="predicted"/>
<sequence length="124" mass="14371">MNELNVKLQGEDQFVNEMFTNISKFKAKPAPFSKQMSSKSFTHVPTLTTLKETHQHMKKYRESLDDLNGEFCCWFSDLGKINKSLQLIPFPFTKESETAPQEMQLELTPLQCDCVLMEKLNSPY</sequence>
<evidence type="ECO:0000313" key="1">
    <source>
        <dbReference type="EMBL" id="JAO04954.1"/>
    </source>
</evidence>
<dbReference type="PANTHER" id="PTHR45913">
    <property type="entry name" value="EPM2A-INTERACTING PROTEIN 1"/>
    <property type="match status" value="1"/>
</dbReference>
<reference evidence="1" key="1">
    <citation type="submission" date="2014-12" db="EMBL/GenBank/DDBJ databases">
        <title>Parallel Evolution in Life History Adaptation Evident in the Tissue-Specific Poeciliopsis prolifica transcriptome.</title>
        <authorList>
            <person name="Jue N.K."/>
            <person name="Foley R.J."/>
            <person name="Obergfell C."/>
            <person name="Reznick D.N."/>
            <person name="O'Neill R.J."/>
            <person name="O'Neill M.J."/>
        </authorList>
    </citation>
    <scope>NUCLEOTIDE SEQUENCE</scope>
</reference>
<name>A0A0S7ETE8_9TELE</name>
<gene>
    <name evidence="1" type="primary">GTD2B</name>
</gene>
<dbReference type="EMBL" id="GBYX01476723">
    <property type="protein sequence ID" value="JAO04954.1"/>
    <property type="molecule type" value="Transcribed_RNA"/>
</dbReference>
<accession>A0A0S7ETE8</accession>
<dbReference type="AlphaFoldDB" id="A0A0S7ETE8"/>
<dbReference type="PANTHER" id="PTHR45913:SF5">
    <property type="entry name" value="GENERAL TRANSCRIPTION FACTOR II-I REPEAT DOMAIN-CONTAINING PROTEIN 2A-LIKE PROTEIN"/>
    <property type="match status" value="1"/>
</dbReference>
<protein>
    <submittedName>
        <fullName evidence="1">GTD2B</fullName>
    </submittedName>
</protein>
<organism evidence="1">
    <name type="scientific">Poeciliopsis prolifica</name>
    <name type="common">blackstripe livebearer</name>
    <dbReference type="NCBI Taxonomy" id="188132"/>
    <lineage>
        <taxon>Eukaryota</taxon>
        <taxon>Metazoa</taxon>
        <taxon>Chordata</taxon>
        <taxon>Craniata</taxon>
        <taxon>Vertebrata</taxon>
        <taxon>Euteleostomi</taxon>
        <taxon>Actinopterygii</taxon>
        <taxon>Neopterygii</taxon>
        <taxon>Teleostei</taxon>
        <taxon>Neoteleostei</taxon>
        <taxon>Acanthomorphata</taxon>
        <taxon>Ovalentaria</taxon>
        <taxon>Atherinomorphae</taxon>
        <taxon>Cyprinodontiformes</taxon>
        <taxon>Poeciliidae</taxon>
        <taxon>Poeciliinae</taxon>
        <taxon>Poeciliopsis</taxon>
    </lineage>
</organism>